<reference evidence="8" key="1">
    <citation type="submission" date="2017-09" db="EMBL/GenBank/DDBJ databases">
        <title>Contemporary evolution of a Lepidopteran species, Heliothis virescens, in response to modern agricultural practices.</title>
        <authorList>
            <person name="Fritz M.L."/>
            <person name="Deyonke A.M."/>
            <person name="Papanicolaou A."/>
            <person name="Micinski S."/>
            <person name="Westbrook J."/>
            <person name="Gould F."/>
        </authorList>
    </citation>
    <scope>NUCLEOTIDE SEQUENCE [LARGE SCALE GENOMIC DNA]</scope>
    <source>
        <strain evidence="8">HvINT-</strain>
        <tissue evidence="8">Whole body</tissue>
    </source>
</reference>
<feature type="zinc finger region" description="RING-Gid-type" evidence="6">
    <location>
        <begin position="336"/>
        <end position="377"/>
    </location>
</feature>
<keyword evidence="3" id="KW-0479">Metal-binding</keyword>
<evidence type="ECO:0000256" key="3">
    <source>
        <dbReference type="ARBA" id="ARBA00022723"/>
    </source>
</evidence>
<dbReference type="Pfam" id="PF10607">
    <property type="entry name" value="CTLH"/>
    <property type="match status" value="1"/>
</dbReference>
<comment type="subcellular location">
    <subcellularLocation>
        <location evidence="1">Cytoplasm</location>
    </subcellularLocation>
</comment>
<dbReference type="GO" id="GO:0005634">
    <property type="term" value="C:nucleus"/>
    <property type="evidence" value="ECO:0007669"/>
    <property type="project" value="TreeGrafter"/>
</dbReference>
<keyword evidence="2" id="KW-0963">Cytoplasm</keyword>
<accession>A0A2A4JYX2</accession>
<dbReference type="InterPro" id="IPR045098">
    <property type="entry name" value="Fyv10_fam"/>
</dbReference>
<keyword evidence="5" id="KW-0862">Zinc</keyword>
<evidence type="ECO:0000256" key="1">
    <source>
        <dbReference type="ARBA" id="ARBA00004496"/>
    </source>
</evidence>
<evidence type="ECO:0000259" key="7">
    <source>
        <dbReference type="PROSITE" id="PS51867"/>
    </source>
</evidence>
<dbReference type="STRING" id="7102.A0A2A4JYX2"/>
<gene>
    <name evidence="8" type="ORF">B5V51_8215</name>
</gene>
<protein>
    <recommendedName>
        <fullName evidence="7">RING-Gid-type domain-containing protein</fullName>
    </recommendedName>
</protein>
<evidence type="ECO:0000256" key="5">
    <source>
        <dbReference type="ARBA" id="ARBA00022833"/>
    </source>
</evidence>
<keyword evidence="4 6" id="KW-0863">Zinc-finger</keyword>
<dbReference type="InterPro" id="IPR024964">
    <property type="entry name" value="CTLH/CRA"/>
</dbReference>
<sequence length="392" mass="42934">MDSCTGVEQDLDKALSKFNSLNDHTNRVLQDIIDQVEELRKEIAKQPEDTPLSPAQAMVVGDLAASVKQTVFQMSTEHRELHASVSRVGKSIDRHFIADYASVAPKAESFCNDTNRPIMEQAIAQHIYRQGLEDVGDTFVEEAKVTGVERTCTFALLQRCAAALSEGDPSAALHWTERRAHELHNSPLPFTLHRMQAFKLAREKGVGAAIAYARRWFPAHAARHERALQACVCALAWCTPGAGPAPSIYQHLLDPKALGAEAAELFIKEACALLRLAPLSPLAGGVLAGARVLPALHDIRAKMTHPHVIAAWSDDELPFEVDLGEDGGGYHSVFACPILRQQASEQNPPMRLLCGHVISRDALNKLAMGAKLKCPYCPMEQSPAEARQIYFS</sequence>
<dbReference type="GO" id="GO:0005737">
    <property type="term" value="C:cytoplasm"/>
    <property type="evidence" value="ECO:0007669"/>
    <property type="project" value="UniProtKB-SubCell"/>
</dbReference>
<dbReference type="PANTHER" id="PTHR12170">
    <property type="entry name" value="MACROPHAGE ERYTHROBLAST ATTACHER-RELATED"/>
    <property type="match status" value="1"/>
</dbReference>
<dbReference type="EMBL" id="NWSH01000359">
    <property type="protein sequence ID" value="PCG77009.1"/>
    <property type="molecule type" value="Genomic_DNA"/>
</dbReference>
<dbReference type="PROSITE" id="PS51867">
    <property type="entry name" value="ZF_RING_GID"/>
    <property type="match status" value="1"/>
</dbReference>
<dbReference type="InterPro" id="IPR006594">
    <property type="entry name" value="LisH"/>
</dbReference>
<evidence type="ECO:0000313" key="8">
    <source>
        <dbReference type="EMBL" id="PCG77009.1"/>
    </source>
</evidence>
<proteinExistence type="predicted"/>
<evidence type="ECO:0000256" key="6">
    <source>
        <dbReference type="PROSITE-ProRule" id="PRU01215"/>
    </source>
</evidence>
<name>A0A2A4JYX2_HELVI</name>
<dbReference type="GO" id="GO:0034657">
    <property type="term" value="C:GID complex"/>
    <property type="evidence" value="ECO:0007669"/>
    <property type="project" value="TreeGrafter"/>
</dbReference>
<feature type="domain" description="RING-Gid-type" evidence="7">
    <location>
        <begin position="336"/>
        <end position="377"/>
    </location>
</feature>
<dbReference type="PANTHER" id="PTHR12170:SF3">
    <property type="entry name" value="GH10162P"/>
    <property type="match status" value="1"/>
</dbReference>
<evidence type="ECO:0000256" key="4">
    <source>
        <dbReference type="ARBA" id="ARBA00022771"/>
    </source>
</evidence>
<dbReference type="GO" id="GO:0043161">
    <property type="term" value="P:proteasome-mediated ubiquitin-dependent protein catabolic process"/>
    <property type="evidence" value="ECO:0007669"/>
    <property type="project" value="InterPro"/>
</dbReference>
<dbReference type="GO" id="GO:0008270">
    <property type="term" value="F:zinc ion binding"/>
    <property type="evidence" value="ECO:0007669"/>
    <property type="project" value="UniProtKB-KW"/>
</dbReference>
<dbReference type="FunFam" id="3.30.40.10:FF:000143">
    <property type="entry name" value="Regulator of gluconeogenesis Rmd5"/>
    <property type="match status" value="1"/>
</dbReference>
<dbReference type="InterPro" id="IPR044063">
    <property type="entry name" value="ZF_RING_GID"/>
</dbReference>
<dbReference type="SUPFAM" id="SSF57850">
    <property type="entry name" value="RING/U-box"/>
    <property type="match status" value="1"/>
</dbReference>
<organism evidence="8">
    <name type="scientific">Heliothis virescens</name>
    <name type="common">Tobacco budworm moth</name>
    <dbReference type="NCBI Taxonomy" id="7102"/>
    <lineage>
        <taxon>Eukaryota</taxon>
        <taxon>Metazoa</taxon>
        <taxon>Ecdysozoa</taxon>
        <taxon>Arthropoda</taxon>
        <taxon>Hexapoda</taxon>
        <taxon>Insecta</taxon>
        <taxon>Pterygota</taxon>
        <taxon>Neoptera</taxon>
        <taxon>Endopterygota</taxon>
        <taxon>Lepidoptera</taxon>
        <taxon>Glossata</taxon>
        <taxon>Ditrysia</taxon>
        <taxon>Noctuoidea</taxon>
        <taxon>Noctuidae</taxon>
        <taxon>Heliothinae</taxon>
        <taxon>Heliothis</taxon>
    </lineage>
</organism>
<dbReference type="PROSITE" id="PS50896">
    <property type="entry name" value="LISH"/>
    <property type="match status" value="1"/>
</dbReference>
<dbReference type="Pfam" id="PF13445">
    <property type="entry name" value="zf-RING_UBOX"/>
    <property type="match status" value="1"/>
</dbReference>
<comment type="caution">
    <text evidence="8">The sequence shown here is derived from an EMBL/GenBank/DDBJ whole genome shotgun (WGS) entry which is preliminary data.</text>
</comment>
<dbReference type="AlphaFoldDB" id="A0A2A4JYX2"/>
<evidence type="ECO:0000256" key="2">
    <source>
        <dbReference type="ARBA" id="ARBA00022490"/>
    </source>
</evidence>
<dbReference type="GO" id="GO:0061630">
    <property type="term" value="F:ubiquitin protein ligase activity"/>
    <property type="evidence" value="ECO:0007669"/>
    <property type="project" value="InterPro"/>
</dbReference>
<dbReference type="InterPro" id="IPR027370">
    <property type="entry name" value="Znf-RING_euk"/>
</dbReference>